<evidence type="ECO:0000313" key="2">
    <source>
        <dbReference type="Proteomes" id="UP000283805"/>
    </source>
</evidence>
<keyword evidence="2" id="KW-1185">Reference proteome</keyword>
<dbReference type="Proteomes" id="UP000283805">
    <property type="component" value="Unassembled WGS sequence"/>
</dbReference>
<sequence>MTLSITVSERFQTAAADWGDNRLMDDEEALEVKAEQALLEIEHLVADATDVEFTVEGETIHHEPSPELETFLERQAERHGVDPEDVLEMHVNLFARAFLDDRSGEGAQSSDDPRPGR</sequence>
<dbReference type="OrthoDB" id="155826at2157"/>
<protein>
    <submittedName>
        <fullName evidence="1">Uncharacterized protein</fullName>
    </submittedName>
</protein>
<dbReference type="EMBL" id="RAPO01000002">
    <property type="protein sequence ID" value="RKD95575.1"/>
    <property type="molecule type" value="Genomic_DNA"/>
</dbReference>
<dbReference type="RefSeq" id="WP_120244831.1">
    <property type="nucleotide sequence ID" value="NZ_RAPO01000002.1"/>
</dbReference>
<accession>A0A419WJB5</accession>
<name>A0A419WJB5_9EURY</name>
<comment type="caution">
    <text evidence="1">The sequence shown here is derived from an EMBL/GenBank/DDBJ whole genome shotgun (WGS) entry which is preliminary data.</text>
</comment>
<dbReference type="AlphaFoldDB" id="A0A419WJB5"/>
<reference evidence="1 2" key="1">
    <citation type="submission" date="2018-09" db="EMBL/GenBank/DDBJ databases">
        <title>Genomic Encyclopedia of Archaeal and Bacterial Type Strains, Phase II (KMG-II): from individual species to whole genera.</title>
        <authorList>
            <person name="Goeker M."/>
        </authorList>
    </citation>
    <scope>NUCLEOTIDE SEQUENCE [LARGE SCALE GENOMIC DNA]</scope>
    <source>
        <strain evidence="1 2">DSM 13151</strain>
    </source>
</reference>
<proteinExistence type="predicted"/>
<organism evidence="1 2">
    <name type="scientific">Halopiger aswanensis</name>
    <dbReference type="NCBI Taxonomy" id="148449"/>
    <lineage>
        <taxon>Archaea</taxon>
        <taxon>Methanobacteriati</taxon>
        <taxon>Methanobacteriota</taxon>
        <taxon>Stenosarchaea group</taxon>
        <taxon>Halobacteria</taxon>
        <taxon>Halobacteriales</taxon>
        <taxon>Natrialbaceae</taxon>
        <taxon>Halopiger</taxon>
    </lineage>
</organism>
<evidence type="ECO:0000313" key="1">
    <source>
        <dbReference type="EMBL" id="RKD95575.1"/>
    </source>
</evidence>
<gene>
    <name evidence="1" type="ORF">ATJ93_2433</name>
</gene>